<proteinExistence type="inferred from homology"/>
<dbReference type="PROSITE" id="PS50850">
    <property type="entry name" value="MFS"/>
    <property type="match status" value="1"/>
</dbReference>
<sequence length="306" mass="32612">MLTSICTQYWQVILAQGLCVGVGMGCLFVPSVALLSTYFNTRVTIATGIAASGSGIGGVFFPIIFHRLEPQIGFPWATRVMAFISLATLCLPSALMRLRVKPASKRQLIDLSAWKEPAYVLYILGCFVAFMGTWTPFFYIGIYALDLKMTSADTAFYLLTVISAGSVFGRLVPNFLAAKYGMFNVLIVSTAITGVLAFAFIGAKHLASLIVVAVLYGLSSGALVSIAPTLVVQLCPNRALIGTRMGMAFASIGVGMLIGTPLAGRLFGVYGYTAAFSFSATSAIVGACLLTVSRGFFCGWKLWVKC</sequence>
<organism evidence="5 6">
    <name type="scientific">Exophiala sideris</name>
    <dbReference type="NCBI Taxonomy" id="1016849"/>
    <lineage>
        <taxon>Eukaryota</taxon>
        <taxon>Fungi</taxon>
        <taxon>Dikarya</taxon>
        <taxon>Ascomycota</taxon>
        <taxon>Pezizomycotina</taxon>
        <taxon>Eurotiomycetes</taxon>
        <taxon>Chaetothyriomycetidae</taxon>
        <taxon>Chaetothyriales</taxon>
        <taxon>Herpotrichiellaceae</taxon>
        <taxon>Exophiala</taxon>
    </lineage>
</organism>
<evidence type="ECO:0000313" key="6">
    <source>
        <dbReference type="Proteomes" id="UP001345691"/>
    </source>
</evidence>
<evidence type="ECO:0000256" key="3">
    <source>
        <dbReference type="SAM" id="Phobius"/>
    </source>
</evidence>
<keyword evidence="3" id="KW-0472">Membrane</keyword>
<comment type="subcellular location">
    <subcellularLocation>
        <location evidence="1">Membrane</location>
        <topology evidence="1">Multi-pass membrane protein</topology>
    </subcellularLocation>
</comment>
<dbReference type="PANTHER" id="PTHR11360:SF234">
    <property type="entry name" value="MFS-TYPE TRANSPORTER DBAD-RELATED"/>
    <property type="match status" value="1"/>
</dbReference>
<dbReference type="PANTHER" id="PTHR11360">
    <property type="entry name" value="MONOCARBOXYLATE TRANSPORTER"/>
    <property type="match status" value="1"/>
</dbReference>
<dbReference type="Proteomes" id="UP001345691">
    <property type="component" value="Unassembled WGS sequence"/>
</dbReference>
<feature type="transmembrane region" description="Helical" evidence="3">
    <location>
        <begin position="183"/>
        <end position="203"/>
    </location>
</feature>
<dbReference type="EMBL" id="JAVRRF010000025">
    <property type="protein sequence ID" value="KAK5053534.1"/>
    <property type="molecule type" value="Genomic_DNA"/>
</dbReference>
<comment type="similarity">
    <text evidence="2">Belongs to the major facilitator superfamily. Monocarboxylate porter (TC 2.A.1.13) family.</text>
</comment>
<feature type="transmembrane region" description="Helical" evidence="3">
    <location>
        <begin position="209"/>
        <end position="232"/>
    </location>
</feature>
<dbReference type="InterPro" id="IPR036259">
    <property type="entry name" value="MFS_trans_sf"/>
</dbReference>
<dbReference type="InterPro" id="IPR011701">
    <property type="entry name" value="MFS"/>
</dbReference>
<protein>
    <recommendedName>
        <fullName evidence="4">Major facilitator superfamily (MFS) profile domain-containing protein</fullName>
    </recommendedName>
</protein>
<dbReference type="Gene3D" id="1.20.1250.20">
    <property type="entry name" value="MFS general substrate transporter like domains"/>
    <property type="match status" value="1"/>
</dbReference>
<accession>A0ABR0J0I6</accession>
<evidence type="ECO:0000256" key="2">
    <source>
        <dbReference type="ARBA" id="ARBA00006727"/>
    </source>
</evidence>
<evidence type="ECO:0000259" key="4">
    <source>
        <dbReference type="PROSITE" id="PS50850"/>
    </source>
</evidence>
<feature type="transmembrane region" description="Helical" evidence="3">
    <location>
        <begin position="244"/>
        <end position="263"/>
    </location>
</feature>
<feature type="transmembrane region" description="Helical" evidence="3">
    <location>
        <begin position="154"/>
        <end position="171"/>
    </location>
</feature>
<feature type="transmembrane region" description="Helical" evidence="3">
    <location>
        <begin position="12"/>
        <end position="36"/>
    </location>
</feature>
<reference evidence="5 6" key="1">
    <citation type="submission" date="2023-08" db="EMBL/GenBank/DDBJ databases">
        <title>Black Yeasts Isolated from many extreme environments.</title>
        <authorList>
            <person name="Coleine C."/>
            <person name="Stajich J.E."/>
            <person name="Selbmann L."/>
        </authorList>
    </citation>
    <scope>NUCLEOTIDE SEQUENCE [LARGE SCALE GENOMIC DNA]</scope>
    <source>
        <strain evidence="5 6">CCFEE 6328</strain>
    </source>
</reference>
<dbReference type="SUPFAM" id="SSF103473">
    <property type="entry name" value="MFS general substrate transporter"/>
    <property type="match status" value="1"/>
</dbReference>
<name>A0ABR0J0I6_9EURO</name>
<feature type="domain" description="Major facilitator superfamily (MFS) profile" evidence="4">
    <location>
        <begin position="118"/>
        <end position="306"/>
    </location>
</feature>
<dbReference type="InterPro" id="IPR050327">
    <property type="entry name" value="Proton-linked_MCT"/>
</dbReference>
<evidence type="ECO:0000313" key="5">
    <source>
        <dbReference type="EMBL" id="KAK5053534.1"/>
    </source>
</evidence>
<feature type="transmembrane region" description="Helical" evidence="3">
    <location>
        <begin position="269"/>
        <end position="292"/>
    </location>
</feature>
<gene>
    <name evidence="5" type="ORF">LTR69_009178</name>
</gene>
<comment type="caution">
    <text evidence="5">The sequence shown here is derived from an EMBL/GenBank/DDBJ whole genome shotgun (WGS) entry which is preliminary data.</text>
</comment>
<keyword evidence="3" id="KW-0812">Transmembrane</keyword>
<feature type="transmembrane region" description="Helical" evidence="3">
    <location>
        <begin position="43"/>
        <end position="64"/>
    </location>
</feature>
<dbReference type="Pfam" id="PF07690">
    <property type="entry name" value="MFS_1"/>
    <property type="match status" value="1"/>
</dbReference>
<keyword evidence="3" id="KW-1133">Transmembrane helix</keyword>
<dbReference type="InterPro" id="IPR020846">
    <property type="entry name" value="MFS_dom"/>
</dbReference>
<keyword evidence="6" id="KW-1185">Reference proteome</keyword>
<evidence type="ECO:0000256" key="1">
    <source>
        <dbReference type="ARBA" id="ARBA00004141"/>
    </source>
</evidence>
<feature type="transmembrane region" description="Helical" evidence="3">
    <location>
        <begin position="119"/>
        <end position="142"/>
    </location>
</feature>
<feature type="transmembrane region" description="Helical" evidence="3">
    <location>
        <begin position="76"/>
        <end position="98"/>
    </location>
</feature>